<dbReference type="Pfam" id="PF14253">
    <property type="entry name" value="AbiH"/>
    <property type="match status" value="1"/>
</dbReference>
<evidence type="ECO:0000313" key="1">
    <source>
        <dbReference type="EMBL" id="MFC6180574.1"/>
    </source>
</evidence>
<evidence type="ECO:0000313" key="2">
    <source>
        <dbReference type="Proteomes" id="UP001596282"/>
    </source>
</evidence>
<sequence>MQVFVIGNGFDRAHDLPTQYTDFRKFLLSENPSFIQTIEKLTTSNLDELWHNFEDGLGKLNGEFISSEALDERNEFNEEFDYPSLDDGHITRFLISKYFDDLNRLDALVKKWITSVNISKTKALCKYSRAFNNQSIFINFNYTLTLENIYKIPEKNILHIHGSVNDQPIMGHGKDFNHHAKDHSPRDSKQEYLGFDGDQVIKFLEAFNQATNDFYQSSTKNVNGFLSVLEDFIRSNGDDGEIDSIVVLGHSLGEADLPYFQKLLNILDGVKWKISYFNDNDFKFKKHQLEKIKCRKVKLFKDDNTVEEI</sequence>
<comment type="caution">
    <text evidence="1">The sequence shown here is derived from an EMBL/GenBank/DDBJ whole genome shotgun (WGS) entry which is preliminary data.</text>
</comment>
<dbReference type="EMBL" id="JBHSSC010000014">
    <property type="protein sequence ID" value="MFC6180574.1"/>
    <property type="molecule type" value="Genomic_DNA"/>
</dbReference>
<dbReference type="Proteomes" id="UP001596282">
    <property type="component" value="Unassembled WGS sequence"/>
</dbReference>
<keyword evidence="2" id="KW-1185">Reference proteome</keyword>
<accession>A0ABW1RZF1</accession>
<dbReference type="InterPro" id="IPR025935">
    <property type="entry name" value="AbiH"/>
</dbReference>
<protein>
    <submittedName>
        <fullName evidence="1">Bacteriophage abortive infection AbiH family protein</fullName>
    </submittedName>
</protein>
<dbReference type="RefSeq" id="WP_137628446.1">
    <property type="nucleotide sequence ID" value="NZ_BJDJ01000009.1"/>
</dbReference>
<organism evidence="1 2">
    <name type="scientific">Lactiplantibacillus daowaiensis</name>
    <dbReference type="NCBI Taxonomy" id="2559918"/>
    <lineage>
        <taxon>Bacteria</taxon>
        <taxon>Bacillati</taxon>
        <taxon>Bacillota</taxon>
        <taxon>Bacilli</taxon>
        <taxon>Lactobacillales</taxon>
        <taxon>Lactobacillaceae</taxon>
        <taxon>Lactiplantibacillus</taxon>
    </lineage>
</organism>
<reference evidence="2" key="1">
    <citation type="journal article" date="2019" name="Int. J. Syst. Evol. Microbiol.">
        <title>The Global Catalogue of Microorganisms (GCM) 10K type strain sequencing project: providing services to taxonomists for standard genome sequencing and annotation.</title>
        <authorList>
            <consortium name="The Broad Institute Genomics Platform"/>
            <consortium name="The Broad Institute Genome Sequencing Center for Infectious Disease"/>
            <person name="Wu L."/>
            <person name="Ma J."/>
        </authorList>
    </citation>
    <scope>NUCLEOTIDE SEQUENCE [LARGE SCALE GENOMIC DNA]</scope>
    <source>
        <strain evidence="2">CCM 8933</strain>
    </source>
</reference>
<gene>
    <name evidence="1" type="ORF">ACFP5Y_04980</name>
</gene>
<proteinExistence type="predicted"/>
<name>A0ABW1RZF1_9LACO</name>